<feature type="compositionally biased region" description="Low complexity" evidence="6">
    <location>
        <begin position="9"/>
        <end position="38"/>
    </location>
</feature>
<comment type="subcellular location">
    <subcellularLocation>
        <location evidence="1">Membrane</location>
        <topology evidence="1">Multi-pass membrane protein</topology>
    </subcellularLocation>
</comment>
<dbReference type="InterPro" id="IPR011701">
    <property type="entry name" value="MFS"/>
</dbReference>
<feature type="transmembrane region" description="Helical" evidence="7">
    <location>
        <begin position="126"/>
        <end position="144"/>
    </location>
</feature>
<name>A0A0S4JIF3_BODSA</name>
<feature type="transmembrane region" description="Helical" evidence="7">
    <location>
        <begin position="55"/>
        <end position="82"/>
    </location>
</feature>
<feature type="transmembrane region" description="Helical" evidence="7">
    <location>
        <begin position="189"/>
        <end position="209"/>
    </location>
</feature>
<evidence type="ECO:0000256" key="7">
    <source>
        <dbReference type="SAM" id="Phobius"/>
    </source>
</evidence>
<dbReference type="InterPro" id="IPR036259">
    <property type="entry name" value="MFS_trans_sf"/>
</dbReference>
<evidence type="ECO:0000256" key="2">
    <source>
        <dbReference type="ARBA" id="ARBA00022448"/>
    </source>
</evidence>
<organism evidence="9 10">
    <name type="scientific">Bodo saltans</name>
    <name type="common">Flagellated protozoan</name>
    <dbReference type="NCBI Taxonomy" id="75058"/>
    <lineage>
        <taxon>Eukaryota</taxon>
        <taxon>Discoba</taxon>
        <taxon>Euglenozoa</taxon>
        <taxon>Kinetoplastea</taxon>
        <taxon>Metakinetoplastina</taxon>
        <taxon>Eubodonida</taxon>
        <taxon>Bodonidae</taxon>
        <taxon>Bodo</taxon>
    </lineage>
</organism>
<dbReference type="Gene3D" id="1.20.1250.20">
    <property type="entry name" value="MFS general substrate transporter like domains"/>
    <property type="match status" value="2"/>
</dbReference>
<dbReference type="AlphaFoldDB" id="A0A0S4JIF3"/>
<gene>
    <name evidence="9" type="ORF">BSAL_22945</name>
</gene>
<dbReference type="PROSITE" id="PS50850">
    <property type="entry name" value="MFS"/>
    <property type="match status" value="1"/>
</dbReference>
<evidence type="ECO:0000256" key="3">
    <source>
        <dbReference type="ARBA" id="ARBA00022692"/>
    </source>
</evidence>
<keyword evidence="4 7" id="KW-1133">Transmembrane helix</keyword>
<feature type="region of interest" description="Disordered" evidence="6">
    <location>
        <begin position="1"/>
        <end position="44"/>
    </location>
</feature>
<evidence type="ECO:0000313" key="9">
    <source>
        <dbReference type="EMBL" id="CUG89704.1"/>
    </source>
</evidence>
<keyword evidence="3 7" id="KW-0812">Transmembrane</keyword>
<dbReference type="PANTHER" id="PTHR43385">
    <property type="entry name" value="RIBOFLAVIN TRANSPORTER RIBJ"/>
    <property type="match status" value="1"/>
</dbReference>
<feature type="transmembrane region" description="Helical" evidence="7">
    <location>
        <begin position="94"/>
        <end position="114"/>
    </location>
</feature>
<feature type="transmembrane region" description="Helical" evidence="7">
    <location>
        <begin position="361"/>
        <end position="380"/>
    </location>
</feature>
<feature type="domain" description="Major facilitator superfamily (MFS) profile" evidence="8">
    <location>
        <begin position="56"/>
        <end position="476"/>
    </location>
</feature>
<feature type="transmembrane region" description="Helical" evidence="7">
    <location>
        <begin position="333"/>
        <end position="355"/>
    </location>
</feature>
<dbReference type="Pfam" id="PF07690">
    <property type="entry name" value="MFS_1"/>
    <property type="match status" value="2"/>
</dbReference>
<feature type="transmembrane region" description="Helical" evidence="7">
    <location>
        <begin position="289"/>
        <end position="312"/>
    </location>
</feature>
<dbReference type="Proteomes" id="UP000051952">
    <property type="component" value="Unassembled WGS sequence"/>
</dbReference>
<keyword evidence="5 7" id="KW-0472">Membrane</keyword>
<proteinExistence type="predicted"/>
<evidence type="ECO:0000259" key="8">
    <source>
        <dbReference type="PROSITE" id="PS50850"/>
    </source>
</evidence>
<dbReference type="PANTHER" id="PTHR43385:SF1">
    <property type="entry name" value="RIBOFLAVIN TRANSPORTER RIBJ"/>
    <property type="match status" value="1"/>
</dbReference>
<dbReference type="VEuPathDB" id="TriTrypDB:BSAL_22945"/>
<dbReference type="EMBL" id="CYKH01001761">
    <property type="protein sequence ID" value="CUG89704.1"/>
    <property type="molecule type" value="Genomic_DNA"/>
</dbReference>
<protein>
    <submittedName>
        <fullName evidence="9">MFS transporter, putative</fullName>
    </submittedName>
</protein>
<dbReference type="SUPFAM" id="SSF103473">
    <property type="entry name" value="MFS general substrate transporter"/>
    <property type="match status" value="1"/>
</dbReference>
<dbReference type="GO" id="GO:0016020">
    <property type="term" value="C:membrane"/>
    <property type="evidence" value="ECO:0007669"/>
    <property type="project" value="UniProtKB-SubCell"/>
</dbReference>
<dbReference type="InterPro" id="IPR020846">
    <property type="entry name" value="MFS_dom"/>
</dbReference>
<keyword evidence="2" id="KW-0813">Transport</keyword>
<reference evidence="10" key="1">
    <citation type="submission" date="2015-09" db="EMBL/GenBank/DDBJ databases">
        <authorList>
            <consortium name="Pathogen Informatics"/>
        </authorList>
    </citation>
    <scope>NUCLEOTIDE SEQUENCE [LARGE SCALE GENOMIC DNA]</scope>
    <source>
        <strain evidence="10">Lake Konstanz</strain>
    </source>
</reference>
<evidence type="ECO:0000256" key="1">
    <source>
        <dbReference type="ARBA" id="ARBA00004141"/>
    </source>
</evidence>
<feature type="transmembrane region" description="Helical" evidence="7">
    <location>
        <begin position="151"/>
        <end position="169"/>
    </location>
</feature>
<dbReference type="OrthoDB" id="5212574at2759"/>
<sequence>MSINDDEVQTTTTQKQPKSSPLTVSSPLLRSEPSSPSPGAAELHDVRPLDHPSGYLIATAAMLTQVCVFGTGYALSTFISVIEKDPTLDYAGESLIALASGINFGMGPFIGALSGYLSDVFGPRRIVMFAAVCHCLALNLASLARTRAEFVIAYGPLMGAAFGCMVTPGSHATSSYFDRHRSIAMGVNYAGGGAGSALIPHIAAVLLVHYNELDWRPAMRWMSLLSLGCFIPALILTKRASGPQQPPAASSSPTNDHAVGDDHVKHHDVVDVNRDEGPTVWEMVKTRRFISLFFVAVFFGYAFYSSVFNWVPFAKAQGKFPYADRTSIDLDDATHVTIAFGVVQAVGNVLLGVAASSMNPHHVYVFSTLLASAAIFAWPWCRSITELMVVASFAGLGAAGARTIFPALIANHFPAKVGSMMGVAFLGYGVGGLIGPPITSALITARDGRFDLGLSVMASSCLVSALIYIFAVPPPVHDVGAISGEDAVTVASTER</sequence>
<keyword evidence="10" id="KW-1185">Reference proteome</keyword>
<evidence type="ECO:0000256" key="6">
    <source>
        <dbReference type="SAM" id="MobiDB-lite"/>
    </source>
</evidence>
<feature type="transmembrane region" description="Helical" evidence="7">
    <location>
        <begin position="452"/>
        <end position="471"/>
    </location>
</feature>
<evidence type="ECO:0000256" key="4">
    <source>
        <dbReference type="ARBA" id="ARBA00022989"/>
    </source>
</evidence>
<dbReference type="InterPro" id="IPR052983">
    <property type="entry name" value="MFS_Riboflavin_Transporter"/>
</dbReference>
<feature type="transmembrane region" description="Helical" evidence="7">
    <location>
        <begin position="421"/>
        <end position="445"/>
    </location>
</feature>
<evidence type="ECO:0000313" key="10">
    <source>
        <dbReference type="Proteomes" id="UP000051952"/>
    </source>
</evidence>
<dbReference type="GO" id="GO:0022857">
    <property type="term" value="F:transmembrane transporter activity"/>
    <property type="evidence" value="ECO:0007669"/>
    <property type="project" value="InterPro"/>
</dbReference>
<evidence type="ECO:0000256" key="5">
    <source>
        <dbReference type="ARBA" id="ARBA00023136"/>
    </source>
</evidence>
<accession>A0A0S4JIF3</accession>